<keyword evidence="13" id="KW-0175">Coiled coil</keyword>
<feature type="coiled-coil region" evidence="13">
    <location>
        <begin position="42"/>
        <end position="69"/>
    </location>
</feature>
<comment type="similarity">
    <text evidence="3 12">Belongs to the glycosyltransferase 10 family.</text>
</comment>
<comment type="pathway">
    <text evidence="2">Protein modification; protein glycosylation.</text>
</comment>
<dbReference type="EC" id="2.4.1.-" evidence="12"/>
<accession>A0AAV1LQV0</accession>
<evidence type="ECO:0000256" key="12">
    <source>
        <dbReference type="RuleBase" id="RU003832"/>
    </source>
</evidence>
<evidence type="ECO:0000256" key="13">
    <source>
        <dbReference type="SAM" id="Coils"/>
    </source>
</evidence>
<dbReference type="EMBL" id="CAVLGL010000093">
    <property type="protein sequence ID" value="CAK1596379.1"/>
    <property type="molecule type" value="Genomic_DNA"/>
</dbReference>
<dbReference type="Pfam" id="PF17039">
    <property type="entry name" value="Glyco_tran_10_N"/>
    <property type="match status" value="1"/>
</dbReference>
<dbReference type="InterPro" id="IPR038577">
    <property type="entry name" value="GT10-like_C_sf"/>
</dbReference>
<feature type="domain" description="Fucosyltransferase C-terminal" evidence="14">
    <location>
        <begin position="229"/>
        <end position="413"/>
    </location>
</feature>
<keyword evidence="5 12" id="KW-0808">Transferase</keyword>
<evidence type="ECO:0000256" key="6">
    <source>
        <dbReference type="ARBA" id="ARBA00022692"/>
    </source>
</evidence>
<protein>
    <recommendedName>
        <fullName evidence="12">Fucosyltransferase</fullName>
        <ecNumber evidence="12">2.4.1.-</ecNumber>
    </recommendedName>
</protein>
<dbReference type="Gene3D" id="3.40.50.11660">
    <property type="entry name" value="Glycosyl transferase family 10, C-terminal domain"/>
    <property type="match status" value="1"/>
</dbReference>
<evidence type="ECO:0000256" key="8">
    <source>
        <dbReference type="ARBA" id="ARBA00022989"/>
    </source>
</evidence>
<evidence type="ECO:0000256" key="2">
    <source>
        <dbReference type="ARBA" id="ARBA00004922"/>
    </source>
</evidence>
<evidence type="ECO:0000256" key="4">
    <source>
        <dbReference type="ARBA" id="ARBA00022676"/>
    </source>
</evidence>
<keyword evidence="10 12" id="KW-0472">Membrane</keyword>
<dbReference type="Pfam" id="PF00852">
    <property type="entry name" value="Glyco_transf_10"/>
    <property type="match status" value="1"/>
</dbReference>
<dbReference type="InterPro" id="IPR031481">
    <property type="entry name" value="Glyco_tran_10_N"/>
</dbReference>
<keyword evidence="4 12" id="KW-0328">Glycosyltransferase</keyword>
<evidence type="ECO:0000313" key="16">
    <source>
        <dbReference type="EMBL" id="CAK1596379.1"/>
    </source>
</evidence>
<evidence type="ECO:0000256" key="10">
    <source>
        <dbReference type="ARBA" id="ARBA00023136"/>
    </source>
</evidence>
<evidence type="ECO:0000313" key="17">
    <source>
        <dbReference type="Proteomes" id="UP001314205"/>
    </source>
</evidence>
<gene>
    <name evidence="16" type="ORF">PARMNEM_LOCUS15736</name>
</gene>
<reference evidence="16 17" key="1">
    <citation type="submission" date="2023-11" db="EMBL/GenBank/DDBJ databases">
        <authorList>
            <person name="Hedman E."/>
            <person name="Englund M."/>
            <person name="Stromberg M."/>
            <person name="Nyberg Akerstrom W."/>
            <person name="Nylinder S."/>
            <person name="Jareborg N."/>
            <person name="Kallberg Y."/>
            <person name="Kronander E."/>
        </authorList>
    </citation>
    <scope>NUCLEOTIDE SEQUENCE [LARGE SCALE GENOMIC DNA]</scope>
</reference>
<keyword evidence="11" id="KW-0325">Glycoprotein</keyword>
<keyword evidence="17" id="KW-1185">Reference proteome</keyword>
<feature type="domain" description="Fucosyltransferase N-terminal" evidence="15">
    <location>
        <begin position="77"/>
        <end position="192"/>
    </location>
</feature>
<dbReference type="PANTHER" id="PTHR48438:SF1">
    <property type="entry name" value="ALPHA-(1,3)-FUCOSYLTRANSFERASE C-RELATED"/>
    <property type="match status" value="1"/>
</dbReference>
<keyword evidence="7" id="KW-0735">Signal-anchor</keyword>
<evidence type="ECO:0000256" key="7">
    <source>
        <dbReference type="ARBA" id="ARBA00022968"/>
    </source>
</evidence>
<dbReference type="InterPro" id="IPR001503">
    <property type="entry name" value="Glyco_trans_10"/>
</dbReference>
<evidence type="ECO:0000256" key="5">
    <source>
        <dbReference type="ARBA" id="ARBA00022679"/>
    </source>
</evidence>
<dbReference type="Proteomes" id="UP001314205">
    <property type="component" value="Unassembled WGS sequence"/>
</dbReference>
<evidence type="ECO:0000256" key="11">
    <source>
        <dbReference type="ARBA" id="ARBA00023180"/>
    </source>
</evidence>
<evidence type="ECO:0000256" key="3">
    <source>
        <dbReference type="ARBA" id="ARBA00008919"/>
    </source>
</evidence>
<proteinExistence type="inferred from homology"/>
<dbReference type="SUPFAM" id="SSF53756">
    <property type="entry name" value="UDP-Glycosyltransferase/glycogen phosphorylase"/>
    <property type="match status" value="1"/>
</dbReference>
<evidence type="ECO:0000256" key="1">
    <source>
        <dbReference type="ARBA" id="ARBA00004447"/>
    </source>
</evidence>
<keyword evidence="6 12" id="KW-0812">Transmembrane</keyword>
<feature type="transmembrane region" description="Helical" evidence="12">
    <location>
        <begin position="6"/>
        <end position="26"/>
    </location>
</feature>
<keyword evidence="8 12" id="KW-1133">Transmembrane helix</keyword>
<sequence length="420" mass="49705">MRNSYFIKIFFACATVSILVFLYLSLKELRYNYKNVISSSKIYEMETNIDKLIEKVSEYEDKLANTSVTTESNKSKLKYILRWTSSKNVPFVYMGEGQSGFIERNCPYTNCFVTGDRNYLDDYTKFDAIAFSGPEVVRMNKNSLPIKRSPHQKFAFATIESADNYPVCSNELDGFFNWTWTYKLDSEAKWGYIVVRDSEKKVVGPKTIMHWMKLEEMNPVSDELKIQLSKKSKAAAWFVSNCYSRSGREKFVRDLQQQLKKFDLNVDVYGKCGPLKCDRDKEDECYKMIENDYYFYLSFENSFSEDYVTEKLLHALKHNAIPIVYGGANYTRFMPDGIYLNARDLGAQKLAEKMNELINDPEKYAEYFRWKDHYSYYRRFESLETDDYCRFCSILNEEDLVKKITTYENFRQWWDPPNRC</sequence>
<keyword evidence="9 12" id="KW-0333">Golgi apparatus</keyword>
<evidence type="ECO:0000259" key="15">
    <source>
        <dbReference type="Pfam" id="PF17039"/>
    </source>
</evidence>
<comment type="caution">
    <text evidence="16">The sequence shown here is derived from an EMBL/GenBank/DDBJ whole genome shotgun (WGS) entry which is preliminary data.</text>
</comment>
<dbReference type="PANTHER" id="PTHR48438">
    <property type="entry name" value="ALPHA-(1,3)-FUCOSYLTRANSFERASE C-RELATED"/>
    <property type="match status" value="1"/>
</dbReference>
<comment type="subcellular location">
    <subcellularLocation>
        <location evidence="1 12">Golgi apparatus</location>
        <location evidence="1 12">Golgi stack membrane</location>
        <topology evidence="1 12">Single-pass type II membrane protein</topology>
    </subcellularLocation>
</comment>
<dbReference type="GO" id="GO:0008417">
    <property type="term" value="F:fucosyltransferase activity"/>
    <property type="evidence" value="ECO:0007669"/>
    <property type="project" value="InterPro"/>
</dbReference>
<dbReference type="InterPro" id="IPR055270">
    <property type="entry name" value="Glyco_tran_10_C"/>
</dbReference>
<organism evidence="16 17">
    <name type="scientific">Parnassius mnemosyne</name>
    <name type="common">clouded apollo</name>
    <dbReference type="NCBI Taxonomy" id="213953"/>
    <lineage>
        <taxon>Eukaryota</taxon>
        <taxon>Metazoa</taxon>
        <taxon>Ecdysozoa</taxon>
        <taxon>Arthropoda</taxon>
        <taxon>Hexapoda</taxon>
        <taxon>Insecta</taxon>
        <taxon>Pterygota</taxon>
        <taxon>Neoptera</taxon>
        <taxon>Endopterygota</taxon>
        <taxon>Lepidoptera</taxon>
        <taxon>Glossata</taxon>
        <taxon>Ditrysia</taxon>
        <taxon>Papilionoidea</taxon>
        <taxon>Papilionidae</taxon>
        <taxon>Parnassiinae</taxon>
        <taxon>Parnassini</taxon>
        <taxon>Parnassius</taxon>
        <taxon>Driopa</taxon>
    </lineage>
</organism>
<dbReference type="GO" id="GO:0032580">
    <property type="term" value="C:Golgi cisterna membrane"/>
    <property type="evidence" value="ECO:0007669"/>
    <property type="project" value="UniProtKB-SubCell"/>
</dbReference>
<name>A0AAV1LQV0_9NEOP</name>
<dbReference type="AlphaFoldDB" id="A0AAV1LQV0"/>
<evidence type="ECO:0000256" key="9">
    <source>
        <dbReference type="ARBA" id="ARBA00023034"/>
    </source>
</evidence>
<evidence type="ECO:0000259" key="14">
    <source>
        <dbReference type="Pfam" id="PF00852"/>
    </source>
</evidence>